<dbReference type="GeneID" id="29003497"/>
<accession>A0A167M0X2</accession>
<name>A0A167M0X2_PHYB8</name>
<dbReference type="Proteomes" id="UP000077315">
    <property type="component" value="Unassembled WGS sequence"/>
</dbReference>
<gene>
    <name evidence="1" type="ORF">PHYBLDRAFT_72073</name>
</gene>
<dbReference type="VEuPathDB" id="FungiDB:PHYBLDRAFT_72073"/>
<evidence type="ECO:0000313" key="1">
    <source>
        <dbReference type="EMBL" id="OAD71486.1"/>
    </source>
</evidence>
<dbReference type="EMBL" id="KV440985">
    <property type="protein sequence ID" value="OAD71486.1"/>
    <property type="molecule type" value="Genomic_DNA"/>
</dbReference>
<dbReference type="AlphaFoldDB" id="A0A167M0X2"/>
<protein>
    <submittedName>
        <fullName evidence="1">Uncharacterized protein</fullName>
    </submittedName>
</protein>
<organism evidence="1 2">
    <name type="scientific">Phycomyces blakesleeanus (strain ATCC 8743b / DSM 1359 / FGSC 10004 / NBRC 33097 / NRRL 1555)</name>
    <dbReference type="NCBI Taxonomy" id="763407"/>
    <lineage>
        <taxon>Eukaryota</taxon>
        <taxon>Fungi</taxon>
        <taxon>Fungi incertae sedis</taxon>
        <taxon>Mucoromycota</taxon>
        <taxon>Mucoromycotina</taxon>
        <taxon>Mucoromycetes</taxon>
        <taxon>Mucorales</taxon>
        <taxon>Phycomycetaceae</taxon>
        <taxon>Phycomyces</taxon>
    </lineage>
</organism>
<proteinExistence type="predicted"/>
<evidence type="ECO:0000313" key="2">
    <source>
        <dbReference type="Proteomes" id="UP000077315"/>
    </source>
</evidence>
<reference evidence="2" key="1">
    <citation type="submission" date="2015-06" db="EMBL/GenBank/DDBJ databases">
        <title>Expansion of signal transduction pathways in fungi by whole-genome duplication.</title>
        <authorList>
            <consortium name="DOE Joint Genome Institute"/>
            <person name="Corrochano L.M."/>
            <person name="Kuo A."/>
            <person name="Marcet-Houben M."/>
            <person name="Polaino S."/>
            <person name="Salamov A."/>
            <person name="Villalobos J.M."/>
            <person name="Alvarez M.I."/>
            <person name="Avalos J."/>
            <person name="Benito E.P."/>
            <person name="Benoit I."/>
            <person name="Burger G."/>
            <person name="Camino L.P."/>
            <person name="Canovas D."/>
            <person name="Cerda-Olmedo E."/>
            <person name="Cheng J.-F."/>
            <person name="Dominguez A."/>
            <person name="Elias M."/>
            <person name="Eslava A.P."/>
            <person name="Glaser F."/>
            <person name="Grimwood J."/>
            <person name="Gutierrez G."/>
            <person name="Heitman J."/>
            <person name="Henrissat B."/>
            <person name="Iturriaga E.A."/>
            <person name="Lang B.F."/>
            <person name="Lavin J.L."/>
            <person name="Lee S."/>
            <person name="Li W."/>
            <person name="Lindquist E."/>
            <person name="Lopez-Garcia S."/>
            <person name="Luque E.M."/>
            <person name="Marcos A.T."/>
            <person name="Martin J."/>
            <person name="McCluskey K."/>
            <person name="Medina H.R."/>
            <person name="Miralles-Duran A."/>
            <person name="Miyazaki A."/>
            <person name="Munoz-Torres E."/>
            <person name="Oguiza J.A."/>
            <person name="Ohm R."/>
            <person name="Olmedo M."/>
            <person name="Orejas M."/>
            <person name="Ortiz-Castellanos L."/>
            <person name="Pisabarro A.G."/>
            <person name="Rodriguez-Romero J."/>
            <person name="Ruiz-Herrera J."/>
            <person name="Ruiz-Vazquez R."/>
            <person name="Sanz C."/>
            <person name="Schackwitz W."/>
            <person name="Schmutz J."/>
            <person name="Shahriari M."/>
            <person name="Shelest E."/>
            <person name="Silva-Franco F."/>
            <person name="Soanes D."/>
            <person name="Syed K."/>
            <person name="Tagua V.G."/>
            <person name="Talbot N.J."/>
            <person name="Thon M."/>
            <person name="De vries R.P."/>
            <person name="Wiebenga A."/>
            <person name="Yadav J.S."/>
            <person name="Braun E.L."/>
            <person name="Baker S."/>
            <person name="Garre V."/>
            <person name="Horwitz B."/>
            <person name="Torres-Martinez S."/>
            <person name="Idnurm A."/>
            <person name="Herrera-Estrella A."/>
            <person name="Gabaldon T."/>
            <person name="Grigoriev I.V."/>
        </authorList>
    </citation>
    <scope>NUCLEOTIDE SEQUENCE [LARGE SCALE GENOMIC DNA]</scope>
    <source>
        <strain evidence="2">NRRL 1555(-)</strain>
    </source>
</reference>
<keyword evidence="2" id="KW-1185">Reference proteome</keyword>
<dbReference type="RefSeq" id="XP_018289526.1">
    <property type="nucleotide sequence ID" value="XM_018442591.1"/>
</dbReference>
<dbReference type="InParanoid" id="A0A167M0X2"/>
<sequence>MLQEIEDVLEVQYSRKINIIQNMFTFSIGLLEMSGSSGGDFGKATLEDWEMVHSMFESRNMSKSQKILSFKPIRLTFLRIDIRFANDSLLLTQSILDKIGFWQHSFDLFIPGQRK</sequence>